<protein>
    <submittedName>
        <fullName evidence="1">Uncharacterized protein</fullName>
    </submittedName>
</protein>
<comment type="caution">
    <text evidence="1">The sequence shown here is derived from an EMBL/GenBank/DDBJ whole genome shotgun (WGS) entry which is preliminary data.</text>
</comment>
<sequence>EFPQQKPSLIVYRGVNMACTCGEGVGEDLAPRDQPFLLRFETPANMPEEKA</sequence>
<dbReference type="EMBL" id="BEZZ01011971">
    <property type="protein sequence ID" value="GCC39260.1"/>
    <property type="molecule type" value="Genomic_DNA"/>
</dbReference>
<accession>A0A401T9E2</accession>
<name>A0A401T9E2_CHIPU</name>
<organism evidence="1 2">
    <name type="scientific">Chiloscyllium punctatum</name>
    <name type="common">Brownbanded bambooshark</name>
    <name type="synonym">Hemiscyllium punctatum</name>
    <dbReference type="NCBI Taxonomy" id="137246"/>
    <lineage>
        <taxon>Eukaryota</taxon>
        <taxon>Metazoa</taxon>
        <taxon>Chordata</taxon>
        <taxon>Craniata</taxon>
        <taxon>Vertebrata</taxon>
        <taxon>Chondrichthyes</taxon>
        <taxon>Elasmobranchii</taxon>
        <taxon>Galeomorphii</taxon>
        <taxon>Galeoidea</taxon>
        <taxon>Orectolobiformes</taxon>
        <taxon>Hemiscylliidae</taxon>
        <taxon>Chiloscyllium</taxon>
    </lineage>
</organism>
<feature type="non-terminal residue" evidence="1">
    <location>
        <position position="1"/>
    </location>
</feature>
<gene>
    <name evidence="1" type="ORF">chiPu_0022842</name>
</gene>
<proteinExistence type="predicted"/>
<dbReference type="Proteomes" id="UP000287033">
    <property type="component" value="Unassembled WGS sequence"/>
</dbReference>
<dbReference type="AlphaFoldDB" id="A0A401T9E2"/>
<evidence type="ECO:0000313" key="2">
    <source>
        <dbReference type="Proteomes" id="UP000287033"/>
    </source>
</evidence>
<evidence type="ECO:0000313" key="1">
    <source>
        <dbReference type="EMBL" id="GCC39260.1"/>
    </source>
</evidence>
<reference evidence="1 2" key="1">
    <citation type="journal article" date="2018" name="Nat. Ecol. Evol.">
        <title>Shark genomes provide insights into elasmobranch evolution and the origin of vertebrates.</title>
        <authorList>
            <person name="Hara Y"/>
            <person name="Yamaguchi K"/>
            <person name="Onimaru K"/>
            <person name="Kadota M"/>
            <person name="Koyanagi M"/>
            <person name="Keeley SD"/>
            <person name="Tatsumi K"/>
            <person name="Tanaka K"/>
            <person name="Motone F"/>
            <person name="Kageyama Y"/>
            <person name="Nozu R"/>
            <person name="Adachi N"/>
            <person name="Nishimura O"/>
            <person name="Nakagawa R"/>
            <person name="Tanegashima C"/>
            <person name="Kiyatake I"/>
            <person name="Matsumoto R"/>
            <person name="Murakumo K"/>
            <person name="Nishida K"/>
            <person name="Terakita A"/>
            <person name="Kuratani S"/>
            <person name="Sato K"/>
            <person name="Hyodo S Kuraku.S."/>
        </authorList>
    </citation>
    <scope>NUCLEOTIDE SEQUENCE [LARGE SCALE GENOMIC DNA]</scope>
</reference>
<keyword evidence="2" id="KW-1185">Reference proteome</keyword>